<dbReference type="SMART" id="SM00220">
    <property type="entry name" value="S_TKc"/>
    <property type="match status" value="1"/>
</dbReference>
<dbReference type="PANTHER" id="PTHR35391">
    <property type="entry name" value="C2H2-TYPE DOMAIN-CONTAINING PROTEIN-RELATED"/>
    <property type="match status" value="1"/>
</dbReference>
<dbReference type="Proteomes" id="UP000736672">
    <property type="component" value="Unassembled WGS sequence"/>
</dbReference>
<dbReference type="SUPFAM" id="SSF56112">
    <property type="entry name" value="Protein kinase-like (PK-like)"/>
    <property type="match status" value="1"/>
</dbReference>
<dbReference type="Pfam" id="PF00069">
    <property type="entry name" value="Pkinase"/>
    <property type="match status" value="1"/>
</dbReference>
<feature type="domain" description="Protein kinase" evidence="2">
    <location>
        <begin position="682"/>
        <end position="995"/>
    </location>
</feature>
<dbReference type="EMBL" id="JAGTJS010000019">
    <property type="protein sequence ID" value="KAH7243134.1"/>
    <property type="molecule type" value="Genomic_DNA"/>
</dbReference>
<accession>A0A9P9K7S6</accession>
<comment type="caution">
    <text evidence="3">The sequence shown here is derived from an EMBL/GenBank/DDBJ whole genome shotgun (WGS) entry which is preliminary data.</text>
</comment>
<name>A0A9P9K7S6_FUSSL</name>
<dbReference type="SMART" id="SM00355">
    <property type="entry name" value="ZnF_C2H2"/>
    <property type="match status" value="3"/>
</dbReference>
<dbReference type="InterPro" id="IPR011009">
    <property type="entry name" value="Kinase-like_dom_sf"/>
</dbReference>
<evidence type="ECO:0000259" key="2">
    <source>
        <dbReference type="PROSITE" id="PS50011"/>
    </source>
</evidence>
<dbReference type="InterPro" id="IPR013087">
    <property type="entry name" value="Znf_C2H2_type"/>
</dbReference>
<keyword evidence="4" id="KW-1185">Reference proteome</keyword>
<evidence type="ECO:0000313" key="3">
    <source>
        <dbReference type="EMBL" id="KAH7243134.1"/>
    </source>
</evidence>
<dbReference type="PROSITE" id="PS50011">
    <property type="entry name" value="PROTEIN_KINASE_DOM"/>
    <property type="match status" value="1"/>
</dbReference>
<dbReference type="InterPro" id="IPR000719">
    <property type="entry name" value="Prot_kinase_dom"/>
</dbReference>
<protein>
    <recommendedName>
        <fullName evidence="2">Protein kinase domain-containing protein</fullName>
    </recommendedName>
</protein>
<dbReference type="GO" id="GO:0005524">
    <property type="term" value="F:ATP binding"/>
    <property type="evidence" value="ECO:0007669"/>
    <property type="project" value="InterPro"/>
</dbReference>
<dbReference type="OrthoDB" id="1046782at2759"/>
<dbReference type="AlphaFoldDB" id="A0A9P9K7S6"/>
<dbReference type="PANTHER" id="PTHR35391:SF5">
    <property type="entry name" value="DUF6590 DOMAIN-CONTAINING PROTEIN"/>
    <property type="match status" value="1"/>
</dbReference>
<organism evidence="3 4">
    <name type="scientific">Fusarium solani</name>
    <name type="common">Filamentous fungus</name>
    <dbReference type="NCBI Taxonomy" id="169388"/>
    <lineage>
        <taxon>Eukaryota</taxon>
        <taxon>Fungi</taxon>
        <taxon>Dikarya</taxon>
        <taxon>Ascomycota</taxon>
        <taxon>Pezizomycotina</taxon>
        <taxon>Sordariomycetes</taxon>
        <taxon>Hypocreomycetidae</taxon>
        <taxon>Hypocreales</taxon>
        <taxon>Nectriaceae</taxon>
        <taxon>Fusarium</taxon>
        <taxon>Fusarium solani species complex</taxon>
    </lineage>
</organism>
<feature type="region of interest" description="Disordered" evidence="1">
    <location>
        <begin position="210"/>
        <end position="241"/>
    </location>
</feature>
<gene>
    <name evidence="3" type="ORF">B0J15DRAFT_404337</name>
</gene>
<sequence length="995" mass="113020">MASSVQTASGLTSQCLCQFEACLARQILSHGQWVENRRADFNLWVDGVGAMSGKGPSLDARFEPQGRELKLIKGLLVKLRNYLAECLEAEEGPPLVEAKRSVDAIIDNLASIAVAVRQTGRRSRLSRADRSFDPTTLEDLRTHLQCIVLVRQCPQDQECVKQYNRPPCWQRHIKGRLTTLQRRLIEANLRRRHRFQYAQRHAMKLAHRQQPTPILHREPTTPQPASIYPPPSLSRTSASAPESDFKWQEPQDTIQVAKSQITSITGATEYPKLSRPKSDPAAIAEGIEMEQQRIVKCPCCFFRKHLSSDLYPYTCIAEHCPIPQALYRTRAEWEDHVKACHPKKWDCQLCDSSTGTTFPSIDRLQQHVAEEHLESFPEDLLDTVAFWPSTPVVGVEACPLCCSTGPTDDPELIEHILKHTHDFALRSLPWADDLPEYMATCPTNPSLDRSLDYFAHNVYFDLQEKDRSLGVEDQSDDTEASTIVTTLSRSGDESDEIDYTYEGDGLLSLFDGDDQVTLYTLLQRYRIEGSDGPFWTEKLLRQILTERRLRTEFRSHSDVQYYIDKILPSQGQEEPETYLRVFTLLVLTARVCDAGMFIMEHVCDEKLPLHGELDSPDCPISFLGGEKTALKCFQGWSLDQKQNFLQTQRHLIFPFLNVAEDNTCKAIVLQPNIIRPWRYESIRNSTGSRMGAFGTVSSVEIHPTSHAFDKALSEINLKCELFAIKTLDGARVNKLRFEEELHMLGQRKIGLSSHLVPILEAFQHDGQWSLILPHSNCSLRHLLQYGDSNSTPARMKWACLQLYGITDAISKIHGSSQGNASYFAMHSGIDLDNILCYGRPDSPEQCVLVVSHFPMSVIHFGSDDETELVEPTTCSPTYRPPEWDIQGGGMSKSSDIWSLGCVYLVFLTWLLKGWGEVLLFENIRSAPHIDGTRSDRFYTFMKFYNRDTYVLRVKSQVMAVSILTRVGFFHANQTSKSRAWNAMRNAPEPFSWFSP</sequence>
<evidence type="ECO:0000313" key="4">
    <source>
        <dbReference type="Proteomes" id="UP000736672"/>
    </source>
</evidence>
<proteinExistence type="predicted"/>
<reference evidence="3" key="1">
    <citation type="journal article" date="2021" name="Nat. Commun.">
        <title>Genetic determinants of endophytism in the Arabidopsis root mycobiome.</title>
        <authorList>
            <person name="Mesny F."/>
            <person name="Miyauchi S."/>
            <person name="Thiergart T."/>
            <person name="Pickel B."/>
            <person name="Atanasova L."/>
            <person name="Karlsson M."/>
            <person name="Huettel B."/>
            <person name="Barry K.W."/>
            <person name="Haridas S."/>
            <person name="Chen C."/>
            <person name="Bauer D."/>
            <person name="Andreopoulos W."/>
            <person name="Pangilinan J."/>
            <person name="LaButti K."/>
            <person name="Riley R."/>
            <person name="Lipzen A."/>
            <person name="Clum A."/>
            <person name="Drula E."/>
            <person name="Henrissat B."/>
            <person name="Kohler A."/>
            <person name="Grigoriev I.V."/>
            <person name="Martin F.M."/>
            <person name="Hacquard S."/>
        </authorList>
    </citation>
    <scope>NUCLEOTIDE SEQUENCE</scope>
    <source>
        <strain evidence="3">FSSC 5 MPI-SDFR-AT-0091</strain>
    </source>
</reference>
<dbReference type="GO" id="GO:0004672">
    <property type="term" value="F:protein kinase activity"/>
    <property type="evidence" value="ECO:0007669"/>
    <property type="project" value="InterPro"/>
</dbReference>
<evidence type="ECO:0000256" key="1">
    <source>
        <dbReference type="SAM" id="MobiDB-lite"/>
    </source>
</evidence>
<dbReference type="Gene3D" id="1.10.510.10">
    <property type="entry name" value="Transferase(Phosphotransferase) domain 1"/>
    <property type="match status" value="1"/>
</dbReference>